<protein>
    <submittedName>
        <fullName evidence="12">Glycoside hydrolase family 16 protein</fullName>
    </submittedName>
</protein>
<dbReference type="InterPro" id="IPR013320">
    <property type="entry name" value="ConA-like_dom_sf"/>
</dbReference>
<keyword evidence="7" id="KW-0325">Glycoprotein</keyword>
<keyword evidence="3 10" id="KW-0812">Transmembrane</keyword>
<evidence type="ECO:0000256" key="8">
    <source>
        <dbReference type="ARBA" id="ARBA00023316"/>
    </source>
</evidence>
<name>A0A0C3DVA6_9AGAM</name>
<dbReference type="GO" id="GO:0005886">
    <property type="term" value="C:plasma membrane"/>
    <property type="evidence" value="ECO:0007669"/>
    <property type="project" value="TreeGrafter"/>
</dbReference>
<evidence type="ECO:0000313" key="12">
    <source>
        <dbReference type="EMBL" id="KIM64535.1"/>
    </source>
</evidence>
<feature type="compositionally biased region" description="Low complexity" evidence="9">
    <location>
        <begin position="1"/>
        <end position="23"/>
    </location>
</feature>
<comment type="similarity">
    <text evidence="2">Belongs to the SKN1/KRE6 family.</text>
</comment>
<dbReference type="FunCoup" id="A0A0C3DVA6">
    <property type="interactions" value="68"/>
</dbReference>
<feature type="transmembrane region" description="Helical" evidence="10">
    <location>
        <begin position="250"/>
        <end position="274"/>
    </location>
</feature>
<evidence type="ECO:0000259" key="11">
    <source>
        <dbReference type="PROSITE" id="PS51762"/>
    </source>
</evidence>
<evidence type="ECO:0000313" key="13">
    <source>
        <dbReference type="Proteomes" id="UP000053989"/>
    </source>
</evidence>
<dbReference type="GO" id="GO:0031505">
    <property type="term" value="P:fungal-type cell wall organization"/>
    <property type="evidence" value="ECO:0007669"/>
    <property type="project" value="TreeGrafter"/>
</dbReference>
<feature type="region of interest" description="Disordered" evidence="9">
    <location>
        <begin position="1"/>
        <end position="90"/>
    </location>
</feature>
<sequence length="744" mass="80554">MAGSSETGPSPSPPASSSSNGPSSPLPTPSVSGTDTPSAEVTSSPTPSDSVDHDSLQPVTTTTTTIPPTTTRRVDSPPSEASSSAHVRTPSRTISTIAFASSPLNPNALSPQLRSSPHLRPCNNIPRVASEESQAFASQNPYASGHRGSMILYRLSGATSTSTDPKDTQSLQPPQNVLANRISTVTTSGDSIFSLSPDSKYPYGAFKHGALVPYAFDPDLEYTNEPEADDFLHDPEDPRLGSPSRMNLRAVLNVGSLFLLVLGLMFLFIFYPVYHYLTAHEFSAAIVGNALVNSTGQVTIPGGLYSLPVSLVIDPDTPASALTRTGFDSYTYDLVFSDEFNEAGRTFLPGDDLYWEAANLTTSDKEYYDPAQVTTKQGGYLSIVMNSDSENELGWRSGMLQSWNQFCFTRGYIEVAISLPGTVEAQGYRPGAWTMGNLARPGYAATADGVWPYSYSSCDVGTFPNQTYANGSGPAAALQSDASLNSLSWLPGQRLSSCTCPGEDHPGPSTSVGRGAPEIDILEVEHGSGQMVSQSAQFAPFTHDYLYQNDTQDKWRIYSPNITTPNSYQYVIVLFHQSVSALTQFPPDIFQDSGSQFTTFGFEHWSDPKNASDGYIIWQTGGQPTARMGAGALGPDLGVAGTQVGQRLISVEPMSIVLNLGMSPNWQSIDMSTLLFPAEMRVDYVRVYQRRGETNIGCDPEDYPTADYINRHMDAYNNPNLTAWNQPKPKNSLVCIRIMRRKTD</sequence>
<gene>
    <name evidence="12" type="ORF">SCLCIDRAFT_114615</name>
</gene>
<dbReference type="GO" id="GO:0015926">
    <property type="term" value="F:glucosidase activity"/>
    <property type="evidence" value="ECO:0007669"/>
    <property type="project" value="TreeGrafter"/>
</dbReference>
<dbReference type="GO" id="GO:0005789">
    <property type="term" value="C:endoplasmic reticulum membrane"/>
    <property type="evidence" value="ECO:0007669"/>
    <property type="project" value="TreeGrafter"/>
</dbReference>
<organism evidence="12 13">
    <name type="scientific">Scleroderma citrinum Foug A</name>
    <dbReference type="NCBI Taxonomy" id="1036808"/>
    <lineage>
        <taxon>Eukaryota</taxon>
        <taxon>Fungi</taxon>
        <taxon>Dikarya</taxon>
        <taxon>Basidiomycota</taxon>
        <taxon>Agaricomycotina</taxon>
        <taxon>Agaricomycetes</taxon>
        <taxon>Agaricomycetidae</taxon>
        <taxon>Boletales</taxon>
        <taxon>Sclerodermatineae</taxon>
        <taxon>Sclerodermataceae</taxon>
        <taxon>Scleroderma</taxon>
    </lineage>
</organism>
<dbReference type="GO" id="GO:0006078">
    <property type="term" value="P:(1-&gt;6)-beta-D-glucan biosynthetic process"/>
    <property type="evidence" value="ECO:0007669"/>
    <property type="project" value="TreeGrafter"/>
</dbReference>
<dbReference type="PROSITE" id="PS51762">
    <property type="entry name" value="GH16_2"/>
    <property type="match status" value="1"/>
</dbReference>
<dbReference type="EMBL" id="KN822027">
    <property type="protein sequence ID" value="KIM64535.1"/>
    <property type="molecule type" value="Genomic_DNA"/>
</dbReference>
<feature type="compositionally biased region" description="Polar residues" evidence="9">
    <location>
        <begin position="31"/>
        <end position="49"/>
    </location>
</feature>
<dbReference type="PANTHER" id="PTHR31361">
    <property type="entry name" value="BETA-GLUCAN SYNTHESIS-ASSOCIATED PROTEIN KRE6-RELATED"/>
    <property type="match status" value="1"/>
</dbReference>
<keyword evidence="8" id="KW-0961">Cell wall biogenesis/degradation</keyword>
<evidence type="ECO:0000256" key="6">
    <source>
        <dbReference type="ARBA" id="ARBA00023136"/>
    </source>
</evidence>
<dbReference type="SUPFAM" id="SSF49899">
    <property type="entry name" value="Concanavalin A-like lectins/glucanases"/>
    <property type="match status" value="1"/>
</dbReference>
<accession>A0A0C3DVA6</accession>
<dbReference type="STRING" id="1036808.A0A0C3DVA6"/>
<reference evidence="13" key="2">
    <citation type="submission" date="2015-01" db="EMBL/GenBank/DDBJ databases">
        <title>Evolutionary Origins and Diversification of the Mycorrhizal Mutualists.</title>
        <authorList>
            <consortium name="DOE Joint Genome Institute"/>
            <consortium name="Mycorrhizal Genomics Consortium"/>
            <person name="Kohler A."/>
            <person name="Kuo A."/>
            <person name="Nagy L.G."/>
            <person name="Floudas D."/>
            <person name="Copeland A."/>
            <person name="Barry K.W."/>
            <person name="Cichocki N."/>
            <person name="Veneault-Fourrey C."/>
            <person name="LaButti K."/>
            <person name="Lindquist E.A."/>
            <person name="Lipzen A."/>
            <person name="Lundell T."/>
            <person name="Morin E."/>
            <person name="Murat C."/>
            <person name="Riley R."/>
            <person name="Ohm R."/>
            <person name="Sun H."/>
            <person name="Tunlid A."/>
            <person name="Henrissat B."/>
            <person name="Grigoriev I.V."/>
            <person name="Hibbett D.S."/>
            <person name="Martin F."/>
        </authorList>
    </citation>
    <scope>NUCLEOTIDE SEQUENCE [LARGE SCALE GENOMIC DNA]</scope>
    <source>
        <strain evidence="13">Foug A</strain>
    </source>
</reference>
<keyword evidence="6 10" id="KW-0472">Membrane</keyword>
<dbReference type="InParanoid" id="A0A0C3DVA6"/>
<evidence type="ECO:0000256" key="5">
    <source>
        <dbReference type="ARBA" id="ARBA00022989"/>
    </source>
</evidence>
<evidence type="ECO:0000256" key="3">
    <source>
        <dbReference type="ARBA" id="ARBA00022692"/>
    </source>
</evidence>
<dbReference type="HOGENOM" id="CLU_010811_2_1_1"/>
<dbReference type="PANTHER" id="PTHR31361:SF15">
    <property type="entry name" value="GH16 DOMAIN-CONTAINING PROTEIN"/>
    <property type="match status" value="1"/>
</dbReference>
<dbReference type="Gene3D" id="2.60.120.200">
    <property type="match status" value="1"/>
</dbReference>
<keyword evidence="13" id="KW-1185">Reference proteome</keyword>
<feature type="compositionally biased region" description="Low complexity" evidence="9">
    <location>
        <begin position="60"/>
        <end position="71"/>
    </location>
</feature>
<evidence type="ECO:0000256" key="9">
    <source>
        <dbReference type="SAM" id="MobiDB-lite"/>
    </source>
</evidence>
<proteinExistence type="inferred from homology"/>
<dbReference type="InterPro" id="IPR000757">
    <property type="entry name" value="Beta-glucanase-like"/>
</dbReference>
<evidence type="ECO:0000256" key="2">
    <source>
        <dbReference type="ARBA" id="ARBA00010962"/>
    </source>
</evidence>
<keyword evidence="4" id="KW-0735">Signal-anchor</keyword>
<feature type="domain" description="GH16" evidence="11">
    <location>
        <begin position="325"/>
        <end position="693"/>
    </location>
</feature>
<evidence type="ECO:0000256" key="7">
    <source>
        <dbReference type="ARBA" id="ARBA00023180"/>
    </source>
</evidence>
<dbReference type="Proteomes" id="UP000053989">
    <property type="component" value="Unassembled WGS sequence"/>
</dbReference>
<dbReference type="InterPro" id="IPR005629">
    <property type="entry name" value="Skn1/Kre6/Sbg1"/>
</dbReference>
<feature type="compositionally biased region" description="Polar residues" evidence="9">
    <location>
        <begin position="79"/>
        <end position="90"/>
    </location>
</feature>
<keyword evidence="5 10" id="KW-1133">Transmembrane helix</keyword>
<evidence type="ECO:0000256" key="10">
    <source>
        <dbReference type="SAM" id="Phobius"/>
    </source>
</evidence>
<evidence type="ECO:0000256" key="4">
    <source>
        <dbReference type="ARBA" id="ARBA00022968"/>
    </source>
</evidence>
<reference evidence="12 13" key="1">
    <citation type="submission" date="2014-04" db="EMBL/GenBank/DDBJ databases">
        <authorList>
            <consortium name="DOE Joint Genome Institute"/>
            <person name="Kuo A."/>
            <person name="Kohler A."/>
            <person name="Nagy L.G."/>
            <person name="Floudas D."/>
            <person name="Copeland A."/>
            <person name="Barry K.W."/>
            <person name="Cichocki N."/>
            <person name="Veneault-Fourrey C."/>
            <person name="LaButti K."/>
            <person name="Lindquist E.A."/>
            <person name="Lipzen A."/>
            <person name="Lundell T."/>
            <person name="Morin E."/>
            <person name="Murat C."/>
            <person name="Sun H."/>
            <person name="Tunlid A."/>
            <person name="Henrissat B."/>
            <person name="Grigoriev I.V."/>
            <person name="Hibbett D.S."/>
            <person name="Martin F."/>
            <person name="Nordberg H.P."/>
            <person name="Cantor M.N."/>
            <person name="Hua S.X."/>
        </authorList>
    </citation>
    <scope>NUCLEOTIDE SEQUENCE [LARGE SCALE GENOMIC DNA]</scope>
    <source>
        <strain evidence="12 13">Foug A</strain>
    </source>
</reference>
<dbReference type="AlphaFoldDB" id="A0A0C3DVA6"/>
<comment type="subcellular location">
    <subcellularLocation>
        <location evidence="1">Membrane</location>
        <topology evidence="1">Single-pass type II membrane protein</topology>
    </subcellularLocation>
</comment>
<dbReference type="Pfam" id="PF03935">
    <property type="entry name" value="SKN1_KRE6_Sbg1"/>
    <property type="match status" value="1"/>
</dbReference>
<dbReference type="OrthoDB" id="412647at2759"/>
<keyword evidence="12" id="KW-0378">Hydrolase</keyword>
<evidence type="ECO:0000256" key="1">
    <source>
        <dbReference type="ARBA" id="ARBA00004606"/>
    </source>
</evidence>